<protein>
    <submittedName>
        <fullName evidence="5">Two component transcriptional regulator, LuxR family</fullName>
    </submittedName>
</protein>
<dbReference type="SMART" id="SM00421">
    <property type="entry name" value="HTH_LUXR"/>
    <property type="match status" value="1"/>
</dbReference>
<evidence type="ECO:0000259" key="4">
    <source>
        <dbReference type="PROSITE" id="PS50110"/>
    </source>
</evidence>
<name>A0A0H4VEW4_9SPHN</name>
<dbReference type="SUPFAM" id="SSF52172">
    <property type="entry name" value="CheY-like"/>
    <property type="match status" value="1"/>
</dbReference>
<dbReference type="PANTHER" id="PTHR45566">
    <property type="entry name" value="HTH-TYPE TRANSCRIPTIONAL REGULATOR YHJB-RELATED"/>
    <property type="match status" value="1"/>
</dbReference>
<feature type="modified residue" description="4-aspartylphosphate" evidence="2">
    <location>
        <position position="61"/>
    </location>
</feature>
<dbReference type="STRING" id="1648404.CP97_06035"/>
<dbReference type="EMBL" id="CP011310">
    <property type="protein sequence ID" value="AKQ43217.2"/>
    <property type="molecule type" value="Genomic_DNA"/>
</dbReference>
<dbReference type="InterPro" id="IPR001789">
    <property type="entry name" value="Sig_transdc_resp-reg_receiver"/>
</dbReference>
<dbReference type="AlphaFoldDB" id="A0A0H4VEW4"/>
<gene>
    <name evidence="5" type="ORF">CP97_06035</name>
</gene>
<evidence type="ECO:0000256" key="2">
    <source>
        <dbReference type="PROSITE-ProRule" id="PRU00169"/>
    </source>
</evidence>
<feature type="domain" description="Response regulatory" evidence="4">
    <location>
        <begin position="14"/>
        <end position="125"/>
    </location>
</feature>
<dbReference type="Pfam" id="PF00196">
    <property type="entry name" value="GerE"/>
    <property type="match status" value="1"/>
</dbReference>
<organism evidence="5 6">
    <name type="scientific">Aurantiacibacter atlanticus</name>
    <dbReference type="NCBI Taxonomy" id="1648404"/>
    <lineage>
        <taxon>Bacteria</taxon>
        <taxon>Pseudomonadati</taxon>
        <taxon>Pseudomonadota</taxon>
        <taxon>Alphaproteobacteria</taxon>
        <taxon>Sphingomonadales</taxon>
        <taxon>Erythrobacteraceae</taxon>
        <taxon>Aurantiacibacter</taxon>
    </lineage>
</organism>
<dbReference type="RefSeq" id="WP_048885193.1">
    <property type="nucleotide sequence ID" value="NZ_CP011310.1"/>
</dbReference>
<dbReference type="PRINTS" id="PR00038">
    <property type="entry name" value="HTHLUXR"/>
</dbReference>
<keyword evidence="1" id="KW-0238">DNA-binding</keyword>
<dbReference type="SMART" id="SM00448">
    <property type="entry name" value="REC"/>
    <property type="match status" value="1"/>
</dbReference>
<dbReference type="GO" id="GO:0006355">
    <property type="term" value="P:regulation of DNA-templated transcription"/>
    <property type="evidence" value="ECO:0007669"/>
    <property type="project" value="InterPro"/>
</dbReference>
<dbReference type="InterPro" id="IPR011006">
    <property type="entry name" value="CheY-like_superfamily"/>
</dbReference>
<dbReference type="InterPro" id="IPR000792">
    <property type="entry name" value="Tscrpt_reg_LuxR_C"/>
</dbReference>
<dbReference type="PROSITE" id="PS50043">
    <property type="entry name" value="HTH_LUXR_2"/>
    <property type="match status" value="1"/>
</dbReference>
<dbReference type="Proteomes" id="UP000059113">
    <property type="component" value="Chromosome"/>
</dbReference>
<dbReference type="GO" id="GO:0000160">
    <property type="term" value="P:phosphorelay signal transduction system"/>
    <property type="evidence" value="ECO:0007669"/>
    <property type="project" value="InterPro"/>
</dbReference>
<sequence length="247" mass="26833">MRELMERPTEVLLKLSLICSNMLAREGLKRILMDEGIKVDACENVQDLVENAQAPDLVVVDIDDSDHDCQSISELVGAIPGCKVVVLAAKFDLDFMVSAFHCGVDGFILKEIGCHSLVGSLHLVAMGEKVLPSQLVDYLPRFVGNTALAPVTRSVLADSLSEREKETLRCLVQGCANKVIARRMEISEATVKVHVKATLRKLSVKNRTQAAIWAVNNGIVPSHMAQADTEQPAIPLTAEVEPQVALA</sequence>
<proteinExistence type="predicted"/>
<evidence type="ECO:0000313" key="6">
    <source>
        <dbReference type="Proteomes" id="UP000059113"/>
    </source>
</evidence>
<keyword evidence="2" id="KW-0597">Phosphoprotein</keyword>
<dbReference type="Gene3D" id="3.40.50.2300">
    <property type="match status" value="1"/>
</dbReference>
<dbReference type="InterPro" id="IPR051015">
    <property type="entry name" value="EvgA-like"/>
</dbReference>
<reference evidence="6" key="2">
    <citation type="submission" date="2015-04" db="EMBL/GenBank/DDBJ databases">
        <title>The complete genome sequence of Erythrobacter sp. s21-N3.</title>
        <authorList>
            <person name="Zhuang L."/>
            <person name="Liu Y."/>
            <person name="Shao Z."/>
        </authorList>
    </citation>
    <scope>NUCLEOTIDE SEQUENCE [LARGE SCALE GENOMIC DNA]</scope>
    <source>
        <strain evidence="6">s21-N3</strain>
    </source>
</reference>
<evidence type="ECO:0000313" key="5">
    <source>
        <dbReference type="EMBL" id="AKQ43217.2"/>
    </source>
</evidence>
<keyword evidence="6" id="KW-1185">Reference proteome</keyword>
<dbReference type="InterPro" id="IPR016032">
    <property type="entry name" value="Sig_transdc_resp-reg_C-effctor"/>
</dbReference>
<dbReference type="SUPFAM" id="SSF46894">
    <property type="entry name" value="C-terminal effector domain of the bipartite response regulators"/>
    <property type="match status" value="1"/>
</dbReference>
<dbReference type="CDD" id="cd06170">
    <property type="entry name" value="LuxR_C_like"/>
    <property type="match status" value="1"/>
</dbReference>
<dbReference type="PROSITE" id="PS00622">
    <property type="entry name" value="HTH_LUXR_1"/>
    <property type="match status" value="1"/>
</dbReference>
<accession>A0A0H4VEW4</accession>
<dbReference type="PROSITE" id="PS50110">
    <property type="entry name" value="RESPONSE_REGULATORY"/>
    <property type="match status" value="1"/>
</dbReference>
<dbReference type="OrthoDB" id="9814495at2"/>
<dbReference type="KEGG" id="ery:CP97_06035"/>
<dbReference type="Pfam" id="PF00072">
    <property type="entry name" value="Response_reg"/>
    <property type="match status" value="1"/>
</dbReference>
<dbReference type="GO" id="GO:0003677">
    <property type="term" value="F:DNA binding"/>
    <property type="evidence" value="ECO:0007669"/>
    <property type="project" value="UniProtKB-KW"/>
</dbReference>
<feature type="domain" description="HTH luxR-type" evidence="3">
    <location>
        <begin position="153"/>
        <end position="218"/>
    </location>
</feature>
<reference evidence="5 6" key="1">
    <citation type="journal article" date="2015" name="Int. J. Syst. Evol. Microbiol.">
        <title>Erythrobacter atlanticus sp. nov., a bacterium from ocean sediment able to degrade polycyclic aromatic hydrocarbons.</title>
        <authorList>
            <person name="Zhuang L."/>
            <person name="Liu Y."/>
            <person name="Wang L."/>
            <person name="Wang W."/>
            <person name="Shao Z."/>
        </authorList>
    </citation>
    <scope>NUCLEOTIDE SEQUENCE [LARGE SCALE GENOMIC DNA]</scope>
    <source>
        <strain evidence="6">s21-N3</strain>
    </source>
</reference>
<evidence type="ECO:0000259" key="3">
    <source>
        <dbReference type="PROSITE" id="PS50043"/>
    </source>
</evidence>
<dbReference type="PANTHER" id="PTHR45566:SF2">
    <property type="entry name" value="NARL SUBFAMILY"/>
    <property type="match status" value="1"/>
</dbReference>
<evidence type="ECO:0000256" key="1">
    <source>
        <dbReference type="ARBA" id="ARBA00023125"/>
    </source>
</evidence>